<evidence type="ECO:0000256" key="3">
    <source>
        <dbReference type="ARBA" id="ARBA00022475"/>
    </source>
</evidence>
<dbReference type="InterPro" id="IPR035906">
    <property type="entry name" value="MetI-like_sf"/>
</dbReference>
<evidence type="ECO:0000256" key="2">
    <source>
        <dbReference type="ARBA" id="ARBA00022448"/>
    </source>
</evidence>
<evidence type="ECO:0000259" key="8">
    <source>
        <dbReference type="PROSITE" id="PS50928"/>
    </source>
</evidence>
<feature type="transmembrane region" description="Helical" evidence="7">
    <location>
        <begin position="23"/>
        <end position="47"/>
    </location>
</feature>
<keyword evidence="3" id="KW-1003">Cell membrane</keyword>
<comment type="similarity">
    <text evidence="7">Belongs to the binding-protein-dependent transport system permease family.</text>
</comment>
<dbReference type="CDD" id="cd06261">
    <property type="entry name" value="TM_PBP2"/>
    <property type="match status" value="1"/>
</dbReference>
<name>A0A413FAX2_9FIRM</name>
<comment type="subcellular location">
    <subcellularLocation>
        <location evidence="1 7">Cell membrane</location>
        <topology evidence="1 7">Multi-pass membrane protein</topology>
    </subcellularLocation>
</comment>
<dbReference type="GO" id="GO:0005886">
    <property type="term" value="C:plasma membrane"/>
    <property type="evidence" value="ECO:0007669"/>
    <property type="project" value="UniProtKB-SubCell"/>
</dbReference>
<evidence type="ECO:0000256" key="5">
    <source>
        <dbReference type="ARBA" id="ARBA00022989"/>
    </source>
</evidence>
<dbReference type="AlphaFoldDB" id="A0A413FAX2"/>
<evidence type="ECO:0000256" key="7">
    <source>
        <dbReference type="RuleBase" id="RU363032"/>
    </source>
</evidence>
<keyword evidence="5 7" id="KW-1133">Transmembrane helix</keyword>
<evidence type="ECO:0000256" key="4">
    <source>
        <dbReference type="ARBA" id="ARBA00022692"/>
    </source>
</evidence>
<evidence type="ECO:0000256" key="6">
    <source>
        <dbReference type="ARBA" id="ARBA00023136"/>
    </source>
</evidence>
<gene>
    <name evidence="9" type="ORF">DWV29_20195</name>
</gene>
<dbReference type="PROSITE" id="PS50928">
    <property type="entry name" value="ABC_TM1"/>
    <property type="match status" value="1"/>
</dbReference>
<feature type="transmembrane region" description="Helical" evidence="7">
    <location>
        <begin position="68"/>
        <end position="94"/>
    </location>
</feature>
<feature type="transmembrane region" description="Helical" evidence="7">
    <location>
        <begin position="114"/>
        <end position="137"/>
    </location>
</feature>
<keyword evidence="2 7" id="KW-0813">Transport</keyword>
<dbReference type="GO" id="GO:0055085">
    <property type="term" value="P:transmembrane transport"/>
    <property type="evidence" value="ECO:0007669"/>
    <property type="project" value="InterPro"/>
</dbReference>
<dbReference type="PANTHER" id="PTHR43005:SF1">
    <property type="entry name" value="SPERMIDINE_PUTRESCINE TRANSPORT SYSTEM PERMEASE PROTEIN"/>
    <property type="match status" value="1"/>
</dbReference>
<dbReference type="Pfam" id="PF00528">
    <property type="entry name" value="BPD_transp_1"/>
    <property type="match status" value="1"/>
</dbReference>
<evidence type="ECO:0000313" key="10">
    <source>
        <dbReference type="Proteomes" id="UP000283880"/>
    </source>
</evidence>
<sequence>MEKTVGKNGTSLWLKKHGLNTVLVAPLMIFVFSFTIVPIFQTILLSFKDQITSEWTLRNYAYVFGRSFFSEAVINTLFVSAIGLLIQMVIGYLLASMLRKNFVGKGLARTLVMLPMGIPTMVSGVAMLYLFGMSGYLNEILYRLNVTPIPIDWTANRLRSLFVVAVADSWKVMPMVVMLFLSGLESIPLELYEAADVDGAGKFDCFRYITIPQLKATVTMTVLTRLVDLLRIFELPKVLLGGTTPFLATMSYEEYSYGNNAYSAVASTVLLALILVIVMAYMFAFEREKKGGGRR</sequence>
<dbReference type="Gene3D" id="1.10.3720.10">
    <property type="entry name" value="MetI-like"/>
    <property type="match status" value="1"/>
</dbReference>
<dbReference type="InterPro" id="IPR000515">
    <property type="entry name" value="MetI-like"/>
</dbReference>
<evidence type="ECO:0000313" key="9">
    <source>
        <dbReference type="EMBL" id="RGX26033.1"/>
    </source>
</evidence>
<feature type="transmembrane region" description="Helical" evidence="7">
    <location>
        <begin position="261"/>
        <end position="285"/>
    </location>
</feature>
<dbReference type="EMBL" id="QSBM01000017">
    <property type="protein sequence ID" value="RGX26033.1"/>
    <property type="molecule type" value="Genomic_DNA"/>
</dbReference>
<accession>A0A413FAX2</accession>
<organism evidence="9 10">
    <name type="scientific">Enterocloster asparagiformis</name>
    <dbReference type="NCBI Taxonomy" id="333367"/>
    <lineage>
        <taxon>Bacteria</taxon>
        <taxon>Bacillati</taxon>
        <taxon>Bacillota</taxon>
        <taxon>Clostridia</taxon>
        <taxon>Lachnospirales</taxon>
        <taxon>Lachnospiraceae</taxon>
        <taxon>Enterocloster</taxon>
    </lineage>
</organism>
<keyword evidence="4 7" id="KW-0812">Transmembrane</keyword>
<dbReference type="SUPFAM" id="SSF161098">
    <property type="entry name" value="MetI-like"/>
    <property type="match status" value="1"/>
</dbReference>
<proteinExistence type="inferred from homology"/>
<dbReference type="Proteomes" id="UP000283880">
    <property type="component" value="Unassembled WGS sequence"/>
</dbReference>
<reference evidence="9 10" key="1">
    <citation type="submission" date="2018-08" db="EMBL/GenBank/DDBJ databases">
        <title>A genome reference for cultivated species of the human gut microbiota.</title>
        <authorList>
            <person name="Zou Y."/>
            <person name="Xue W."/>
            <person name="Luo G."/>
        </authorList>
    </citation>
    <scope>NUCLEOTIDE SEQUENCE [LARGE SCALE GENOMIC DNA]</scope>
    <source>
        <strain evidence="9 10">AF04-15</strain>
    </source>
</reference>
<evidence type="ECO:0000256" key="1">
    <source>
        <dbReference type="ARBA" id="ARBA00004651"/>
    </source>
</evidence>
<dbReference type="RefSeq" id="WP_007708856.1">
    <property type="nucleotide sequence ID" value="NZ_BAABXR010000001.1"/>
</dbReference>
<protein>
    <submittedName>
        <fullName evidence="9">Sugar ABC transporter permease</fullName>
    </submittedName>
</protein>
<keyword evidence="6 7" id="KW-0472">Membrane</keyword>
<feature type="domain" description="ABC transmembrane type-1" evidence="8">
    <location>
        <begin position="73"/>
        <end position="283"/>
    </location>
</feature>
<comment type="caution">
    <text evidence="9">The sequence shown here is derived from an EMBL/GenBank/DDBJ whole genome shotgun (WGS) entry which is preliminary data.</text>
</comment>
<dbReference type="PANTHER" id="PTHR43005">
    <property type="entry name" value="BLR7065 PROTEIN"/>
    <property type="match status" value="1"/>
</dbReference>
<dbReference type="OrthoDB" id="9787541at2"/>